<dbReference type="EMBL" id="VOFY01000015">
    <property type="protein sequence ID" value="KAA8585265.1"/>
    <property type="molecule type" value="Genomic_DNA"/>
</dbReference>
<keyword evidence="4" id="KW-1185">Reference proteome</keyword>
<dbReference type="PANTHER" id="PTHR21463">
    <property type="entry name" value="ANGIOPOIETIN-LIKE PROTEIN 8"/>
    <property type="match status" value="1"/>
</dbReference>
<dbReference type="GO" id="GO:0019216">
    <property type="term" value="P:regulation of lipid metabolic process"/>
    <property type="evidence" value="ECO:0007669"/>
    <property type="project" value="InterPro"/>
</dbReference>
<evidence type="ECO:0000313" key="3">
    <source>
        <dbReference type="EMBL" id="KAA8585265.1"/>
    </source>
</evidence>
<feature type="coiled-coil region" evidence="1">
    <location>
        <begin position="58"/>
        <end position="168"/>
    </location>
</feature>
<protein>
    <submittedName>
        <fullName evidence="3">Uncharacterized protein</fullName>
    </submittedName>
</protein>
<proteinExistence type="predicted"/>
<name>A0A5J5CY87_9PERO</name>
<keyword evidence="2" id="KW-0732">Signal</keyword>
<evidence type="ECO:0000256" key="1">
    <source>
        <dbReference type="SAM" id="Coils"/>
    </source>
</evidence>
<reference evidence="3 4" key="1">
    <citation type="submission" date="2019-08" db="EMBL/GenBank/DDBJ databases">
        <title>A chromosome-level genome assembly, high-density linkage maps, and genome scans reveal the genomic architecture of hybrid incompatibilities underlying speciation via character displacement in darters (Percidae: Etheostominae).</title>
        <authorList>
            <person name="Moran R.L."/>
            <person name="Catchen J.M."/>
            <person name="Fuller R.C."/>
        </authorList>
    </citation>
    <scope>NUCLEOTIDE SEQUENCE [LARGE SCALE GENOMIC DNA]</scope>
    <source>
        <strain evidence="3">EspeVRDwgs_2016</strain>
        <tissue evidence="3">Muscle</tissue>
    </source>
</reference>
<dbReference type="Proteomes" id="UP000327493">
    <property type="component" value="Chromosome 15"/>
</dbReference>
<dbReference type="PANTHER" id="PTHR21463:SF0">
    <property type="entry name" value="ANGIOPOIETIN-LIKE PROTEIN 8"/>
    <property type="match status" value="1"/>
</dbReference>
<accession>A0A5J5CY87</accession>
<evidence type="ECO:0000256" key="2">
    <source>
        <dbReference type="SAM" id="SignalP"/>
    </source>
</evidence>
<dbReference type="AlphaFoldDB" id="A0A5J5CY87"/>
<feature type="chain" id="PRO_5023884901" evidence="2">
    <location>
        <begin position="22"/>
        <end position="230"/>
    </location>
</feature>
<dbReference type="InterPro" id="IPR026614">
    <property type="entry name" value="ANGPTL8"/>
</dbReference>
<evidence type="ECO:0000313" key="4">
    <source>
        <dbReference type="Proteomes" id="UP000327493"/>
    </source>
</evidence>
<sequence>MKMTWGLCLLCLAGCLRAVHAGPVKKTGKMADKAAPQEDVNVLMFGVIQFSESLNYVYETTEAKIARISQTLRSHEETLQKLERETEQAAQVEKQIKEVTQLLQAQMSKQQAQTKTTKDWLASMEQEEVELKTKVKKLEMYLNTNISIKELQDRAKEQSNVLKGLQHLSKFQKENVESQNEQLSKLQMMSRLVRGCGLSDRFLLHARTGHGSLLVPPSGWELNGGRSVKA</sequence>
<dbReference type="GO" id="GO:0070328">
    <property type="term" value="P:triglyceride homeostasis"/>
    <property type="evidence" value="ECO:0007669"/>
    <property type="project" value="InterPro"/>
</dbReference>
<comment type="caution">
    <text evidence="3">The sequence shown here is derived from an EMBL/GenBank/DDBJ whole genome shotgun (WGS) entry which is preliminary data.</text>
</comment>
<gene>
    <name evidence="3" type="ORF">FQN60_003959</name>
</gene>
<keyword evidence="1" id="KW-0175">Coiled coil</keyword>
<organism evidence="3 4">
    <name type="scientific">Etheostoma spectabile</name>
    <name type="common">orangethroat darter</name>
    <dbReference type="NCBI Taxonomy" id="54343"/>
    <lineage>
        <taxon>Eukaryota</taxon>
        <taxon>Metazoa</taxon>
        <taxon>Chordata</taxon>
        <taxon>Craniata</taxon>
        <taxon>Vertebrata</taxon>
        <taxon>Euteleostomi</taxon>
        <taxon>Actinopterygii</taxon>
        <taxon>Neopterygii</taxon>
        <taxon>Teleostei</taxon>
        <taxon>Neoteleostei</taxon>
        <taxon>Acanthomorphata</taxon>
        <taxon>Eupercaria</taxon>
        <taxon>Perciformes</taxon>
        <taxon>Percoidei</taxon>
        <taxon>Percidae</taxon>
        <taxon>Etheostomatinae</taxon>
        <taxon>Etheostoma</taxon>
    </lineage>
</organism>
<feature type="signal peptide" evidence="2">
    <location>
        <begin position="1"/>
        <end position="21"/>
    </location>
</feature>